<keyword evidence="2" id="KW-1185">Reference proteome</keyword>
<dbReference type="AlphaFoldDB" id="A0A839GJW3"/>
<organism evidence="1 2">
    <name type="scientific">Rufibacter quisquiliarum</name>
    <dbReference type="NCBI Taxonomy" id="1549639"/>
    <lineage>
        <taxon>Bacteria</taxon>
        <taxon>Pseudomonadati</taxon>
        <taxon>Bacteroidota</taxon>
        <taxon>Cytophagia</taxon>
        <taxon>Cytophagales</taxon>
        <taxon>Hymenobacteraceae</taxon>
        <taxon>Rufibacter</taxon>
    </lineage>
</organism>
<dbReference type="RefSeq" id="WP_206598739.1">
    <property type="nucleotide sequence ID" value="NZ_JACJIQ010000035.1"/>
</dbReference>
<comment type="caution">
    <text evidence="1">The sequence shown here is derived from an EMBL/GenBank/DDBJ whole genome shotgun (WGS) entry which is preliminary data.</text>
</comment>
<dbReference type="EMBL" id="JACJIQ010000035">
    <property type="protein sequence ID" value="MBA9079884.1"/>
    <property type="molecule type" value="Genomic_DNA"/>
</dbReference>
<evidence type="ECO:0000313" key="1">
    <source>
        <dbReference type="EMBL" id="MBA9079884.1"/>
    </source>
</evidence>
<evidence type="ECO:0000313" key="2">
    <source>
        <dbReference type="Proteomes" id="UP000563094"/>
    </source>
</evidence>
<gene>
    <name evidence="1" type="ORF">FHS90_004625</name>
</gene>
<protein>
    <submittedName>
        <fullName evidence="1">Uncharacterized protein</fullName>
    </submittedName>
</protein>
<sequence>MENWTPIELDKLSSLIREGSSKMSDIQKQIWELISIEPEKWTEEEFGREGGGFWVVAIAGKKVIWYNDIEEGFNVSSYIDYGQLDAYGAEQDELQWAINKIK</sequence>
<dbReference type="Proteomes" id="UP000563094">
    <property type="component" value="Unassembled WGS sequence"/>
</dbReference>
<reference evidence="1 2" key="1">
    <citation type="submission" date="2020-08" db="EMBL/GenBank/DDBJ databases">
        <title>Genomic Encyclopedia of Type Strains, Phase IV (KMG-IV): sequencing the most valuable type-strain genomes for metagenomic binning, comparative biology and taxonomic classification.</title>
        <authorList>
            <person name="Goeker M."/>
        </authorList>
    </citation>
    <scope>NUCLEOTIDE SEQUENCE [LARGE SCALE GENOMIC DNA]</scope>
    <source>
        <strain evidence="1 2">DSM 29854</strain>
    </source>
</reference>
<accession>A0A839GJW3</accession>
<name>A0A839GJW3_9BACT</name>
<proteinExistence type="predicted"/>